<keyword evidence="4" id="KW-1185">Reference proteome</keyword>
<dbReference type="EMBL" id="WWBZ02000002">
    <property type="protein sequence ID" value="KAF4312640.1"/>
    <property type="molecule type" value="Genomic_DNA"/>
</dbReference>
<evidence type="ECO:0000259" key="2">
    <source>
        <dbReference type="Pfam" id="PF08277"/>
    </source>
</evidence>
<dbReference type="OrthoDB" id="160645at2759"/>
<comment type="caution">
    <text evidence="3">The sequence shown here is derived from an EMBL/GenBank/DDBJ whole genome shotgun (WGS) entry which is preliminary data.</text>
</comment>
<evidence type="ECO:0000313" key="4">
    <source>
        <dbReference type="Proteomes" id="UP000572817"/>
    </source>
</evidence>
<reference evidence="3" key="1">
    <citation type="submission" date="2020-04" db="EMBL/GenBank/DDBJ databases">
        <title>Genome Assembly and Annotation of Botryosphaeria dothidea sdau 11-99, a Latent Pathogen of Apple Fruit Ring Rot in China.</title>
        <authorList>
            <person name="Yu C."/>
            <person name="Diao Y."/>
            <person name="Lu Q."/>
            <person name="Zhao J."/>
            <person name="Cui S."/>
            <person name="Peng C."/>
            <person name="He B."/>
            <person name="Liu H."/>
        </authorList>
    </citation>
    <scope>NUCLEOTIDE SEQUENCE [LARGE SCALE GENOMIC DNA]</scope>
    <source>
        <strain evidence="3">Sdau11-99</strain>
    </source>
</reference>
<organism evidence="3 4">
    <name type="scientific">Botryosphaeria dothidea</name>
    <dbReference type="NCBI Taxonomy" id="55169"/>
    <lineage>
        <taxon>Eukaryota</taxon>
        <taxon>Fungi</taxon>
        <taxon>Dikarya</taxon>
        <taxon>Ascomycota</taxon>
        <taxon>Pezizomycotina</taxon>
        <taxon>Dothideomycetes</taxon>
        <taxon>Dothideomycetes incertae sedis</taxon>
        <taxon>Botryosphaeriales</taxon>
        <taxon>Botryosphaeriaceae</taxon>
        <taxon>Botryosphaeria</taxon>
    </lineage>
</organism>
<feature type="chain" id="PRO_5034757198" description="PAN-3 domain-containing protein" evidence="1">
    <location>
        <begin position="21"/>
        <end position="224"/>
    </location>
</feature>
<dbReference type="Pfam" id="PF08277">
    <property type="entry name" value="PAN_3"/>
    <property type="match status" value="1"/>
</dbReference>
<gene>
    <name evidence="3" type="ORF">GTA08_BOTSDO11567</name>
</gene>
<dbReference type="AlphaFoldDB" id="A0A8H4N860"/>
<name>A0A8H4N860_9PEZI</name>
<sequence>MSYLHVILTGLAAFSTHSLAAPADTPTIITGLLNQPTETSFPVFLSTRISAAGPEPTCAPGDGTVLCPLDDENTSYTASDCTDFVIECDQDRIGGDLPDSPTYPGTFGACVDSCAEDEACVAVVYDAGPCYLKSELGATAELLGATGARKASATVSAVLSTQASASETDFLSIQPIESTSTDEVPIFTISESAVETTTAVVTVTEPVVATVIETATVIVTVTRA</sequence>
<protein>
    <recommendedName>
        <fullName evidence="2">PAN-3 domain-containing protein</fullName>
    </recommendedName>
</protein>
<dbReference type="InterPro" id="IPR006583">
    <property type="entry name" value="PAN-3_domain"/>
</dbReference>
<proteinExistence type="predicted"/>
<evidence type="ECO:0000256" key="1">
    <source>
        <dbReference type="SAM" id="SignalP"/>
    </source>
</evidence>
<feature type="signal peptide" evidence="1">
    <location>
        <begin position="1"/>
        <end position="20"/>
    </location>
</feature>
<feature type="domain" description="PAN-3" evidence="2">
    <location>
        <begin position="99"/>
        <end position="132"/>
    </location>
</feature>
<dbReference type="Proteomes" id="UP000572817">
    <property type="component" value="Unassembled WGS sequence"/>
</dbReference>
<keyword evidence="1" id="KW-0732">Signal</keyword>
<accession>A0A8H4N860</accession>
<evidence type="ECO:0000313" key="3">
    <source>
        <dbReference type="EMBL" id="KAF4312640.1"/>
    </source>
</evidence>